<dbReference type="NCBIfam" id="TIGR02433">
    <property type="entry name" value="lysidine_TilS_C"/>
    <property type="match status" value="1"/>
</dbReference>
<keyword evidence="11" id="KW-1185">Reference proteome</keyword>
<dbReference type="InterPro" id="IPR014729">
    <property type="entry name" value="Rossmann-like_a/b/a_fold"/>
</dbReference>
<evidence type="ECO:0000256" key="4">
    <source>
        <dbReference type="ARBA" id="ARBA00022694"/>
    </source>
</evidence>
<dbReference type="InterPro" id="IPR012796">
    <property type="entry name" value="Lysidine-tRNA-synth_C"/>
</dbReference>
<comment type="domain">
    <text evidence="8">The N-terminal region contains the highly conserved SGGXDS motif, predicted to be a P-loop motif involved in ATP binding.</text>
</comment>
<dbReference type="AlphaFoldDB" id="A0A4Q4KJH6"/>
<keyword evidence="2 8" id="KW-0963">Cytoplasm</keyword>
<dbReference type="CDD" id="cd01992">
    <property type="entry name" value="TilS_N"/>
    <property type="match status" value="1"/>
</dbReference>
<dbReference type="OrthoDB" id="9807403at2"/>
<dbReference type="Gene3D" id="3.40.50.620">
    <property type="entry name" value="HUPs"/>
    <property type="match status" value="1"/>
</dbReference>
<keyword evidence="3 8" id="KW-0436">Ligase</keyword>
<organism evidence="10 11">
    <name type="scientific">Brumimicrobium glaciale</name>
    <dbReference type="NCBI Taxonomy" id="200475"/>
    <lineage>
        <taxon>Bacteria</taxon>
        <taxon>Pseudomonadati</taxon>
        <taxon>Bacteroidota</taxon>
        <taxon>Flavobacteriia</taxon>
        <taxon>Flavobacteriales</taxon>
        <taxon>Crocinitomicaceae</taxon>
        <taxon>Brumimicrobium</taxon>
    </lineage>
</organism>
<dbReference type="SUPFAM" id="SSF56037">
    <property type="entry name" value="PheT/TilS domain"/>
    <property type="match status" value="1"/>
</dbReference>
<evidence type="ECO:0000313" key="11">
    <source>
        <dbReference type="Proteomes" id="UP000293952"/>
    </source>
</evidence>
<accession>A0A4Q4KJH6</accession>
<keyword evidence="6 8" id="KW-0067">ATP-binding</keyword>
<evidence type="ECO:0000256" key="5">
    <source>
        <dbReference type="ARBA" id="ARBA00022741"/>
    </source>
</evidence>
<reference evidence="10 11" key="1">
    <citation type="submission" date="2019-02" db="EMBL/GenBank/DDBJ databases">
        <title>Genome sequence of the sea-ice species Brumimicrobium glaciale.</title>
        <authorList>
            <person name="Bowman J.P."/>
        </authorList>
    </citation>
    <scope>NUCLEOTIDE SEQUENCE [LARGE SCALE GENOMIC DNA]</scope>
    <source>
        <strain evidence="10 11">IC156</strain>
    </source>
</reference>
<dbReference type="GO" id="GO:0005737">
    <property type="term" value="C:cytoplasm"/>
    <property type="evidence" value="ECO:0007669"/>
    <property type="project" value="UniProtKB-SubCell"/>
</dbReference>
<dbReference type="GO" id="GO:0005524">
    <property type="term" value="F:ATP binding"/>
    <property type="evidence" value="ECO:0007669"/>
    <property type="project" value="UniProtKB-UniRule"/>
</dbReference>
<dbReference type="Pfam" id="PF01171">
    <property type="entry name" value="ATP_bind_3"/>
    <property type="match status" value="1"/>
</dbReference>
<comment type="function">
    <text evidence="8">Ligates lysine onto the cytidine present at position 34 of the AUA codon-specific tRNA(Ile) that contains the anticodon CAU, in an ATP-dependent manner. Cytidine is converted to lysidine, thus changing the amino acid specificity of the tRNA from methionine to isoleucine.</text>
</comment>
<comment type="catalytic activity">
    <reaction evidence="7 8">
        <text>cytidine(34) in tRNA(Ile2) + L-lysine + ATP = lysidine(34) in tRNA(Ile2) + AMP + diphosphate + H(+)</text>
        <dbReference type="Rhea" id="RHEA:43744"/>
        <dbReference type="Rhea" id="RHEA-COMP:10625"/>
        <dbReference type="Rhea" id="RHEA-COMP:10670"/>
        <dbReference type="ChEBI" id="CHEBI:15378"/>
        <dbReference type="ChEBI" id="CHEBI:30616"/>
        <dbReference type="ChEBI" id="CHEBI:32551"/>
        <dbReference type="ChEBI" id="CHEBI:33019"/>
        <dbReference type="ChEBI" id="CHEBI:82748"/>
        <dbReference type="ChEBI" id="CHEBI:83665"/>
        <dbReference type="ChEBI" id="CHEBI:456215"/>
        <dbReference type="EC" id="6.3.4.19"/>
    </reaction>
</comment>
<sequence length="396" mass="45463">MSNSPKYWVACSGGVDSVVLLHLMHESKKDVGILHCNFHLREQSSDADEMFVRELAIKLNVPIRVKEFDTKQYSKKKKINTQLAARELRYNWFDEVIAKEGGIVLLAHHYDDQVETFFLQLRRGGKVRSLAGMPVFRNGYLRPILKYSKAELVSLASKQGWKWHEDASNASNDYTRNWYRNEILPWLESTNFPMEDVVPLVQSFQQVLDFLKTFPIPNSILISDWLKLTIWEKEHILSEQNMGEYSTTEIDKLTITEKGKFFGNDVAKVWNEGSELVFVNQSEKEIQYGLEITAISVGELVMNESDLFLDASKIKGQFSLRKWETGDQFQPLGMKGVKSVGKFLRDRKVAAHLKENVQVLVNEQEEIVGVFGFGVNDQMKVDSTTSNVICVRLLKI</sequence>
<dbReference type="PANTHER" id="PTHR43033">
    <property type="entry name" value="TRNA(ILE)-LYSIDINE SYNTHASE-RELATED"/>
    <property type="match status" value="1"/>
</dbReference>
<evidence type="ECO:0000313" key="10">
    <source>
        <dbReference type="EMBL" id="RYM33345.1"/>
    </source>
</evidence>
<comment type="subcellular location">
    <subcellularLocation>
        <location evidence="1 8">Cytoplasm</location>
    </subcellularLocation>
</comment>
<dbReference type="Proteomes" id="UP000293952">
    <property type="component" value="Unassembled WGS sequence"/>
</dbReference>
<dbReference type="SUPFAM" id="SSF52402">
    <property type="entry name" value="Adenine nucleotide alpha hydrolases-like"/>
    <property type="match status" value="1"/>
</dbReference>
<feature type="domain" description="Lysidine-tRNA(Ile) synthetase C-terminal" evidence="9">
    <location>
        <begin position="318"/>
        <end position="391"/>
    </location>
</feature>
<comment type="caution">
    <text evidence="10">The sequence shown here is derived from an EMBL/GenBank/DDBJ whole genome shotgun (WGS) entry which is preliminary data.</text>
</comment>
<dbReference type="InterPro" id="IPR012795">
    <property type="entry name" value="tRNA_Ile_lys_synt_N"/>
</dbReference>
<proteinExistence type="inferred from homology"/>
<evidence type="ECO:0000256" key="3">
    <source>
        <dbReference type="ARBA" id="ARBA00022598"/>
    </source>
</evidence>
<name>A0A4Q4KJH6_9FLAO</name>
<dbReference type="SMART" id="SM00977">
    <property type="entry name" value="TilS_C"/>
    <property type="match status" value="1"/>
</dbReference>
<keyword evidence="5 8" id="KW-0547">Nucleotide-binding</keyword>
<evidence type="ECO:0000256" key="1">
    <source>
        <dbReference type="ARBA" id="ARBA00004496"/>
    </source>
</evidence>
<dbReference type="GO" id="GO:0032267">
    <property type="term" value="F:tRNA(Ile)-lysidine synthase activity"/>
    <property type="evidence" value="ECO:0007669"/>
    <property type="project" value="UniProtKB-EC"/>
</dbReference>
<dbReference type="InterPro" id="IPR011063">
    <property type="entry name" value="TilS/TtcA_N"/>
</dbReference>
<protein>
    <recommendedName>
        <fullName evidence="8">tRNA(Ile)-lysidine synthase</fullName>
        <ecNumber evidence="8">6.3.4.19</ecNumber>
    </recommendedName>
    <alternativeName>
        <fullName evidence="8">tRNA(Ile)-2-lysyl-cytidine synthase</fullName>
    </alternativeName>
    <alternativeName>
        <fullName evidence="8">tRNA(Ile)-lysidine synthetase</fullName>
    </alternativeName>
</protein>
<dbReference type="EMBL" id="SETE01000004">
    <property type="protein sequence ID" value="RYM33345.1"/>
    <property type="molecule type" value="Genomic_DNA"/>
</dbReference>
<keyword evidence="4 8" id="KW-0819">tRNA processing</keyword>
<dbReference type="EC" id="6.3.4.19" evidence="8"/>
<gene>
    <name evidence="8 10" type="primary">tilS</name>
    <name evidence="10" type="ORF">ERX46_10405</name>
</gene>
<evidence type="ECO:0000256" key="2">
    <source>
        <dbReference type="ARBA" id="ARBA00022490"/>
    </source>
</evidence>
<dbReference type="InterPro" id="IPR012094">
    <property type="entry name" value="tRNA_Ile_lys_synt"/>
</dbReference>
<evidence type="ECO:0000256" key="6">
    <source>
        <dbReference type="ARBA" id="ARBA00022840"/>
    </source>
</evidence>
<evidence type="ECO:0000256" key="8">
    <source>
        <dbReference type="HAMAP-Rule" id="MF_01161"/>
    </source>
</evidence>
<comment type="similarity">
    <text evidence="8">Belongs to the tRNA(Ile)-lysidine synthase family.</text>
</comment>
<dbReference type="HAMAP" id="MF_01161">
    <property type="entry name" value="tRNA_Ile_lys_synt"/>
    <property type="match status" value="1"/>
</dbReference>
<evidence type="ECO:0000256" key="7">
    <source>
        <dbReference type="ARBA" id="ARBA00048539"/>
    </source>
</evidence>
<dbReference type="PANTHER" id="PTHR43033:SF1">
    <property type="entry name" value="TRNA(ILE)-LYSIDINE SYNTHASE-RELATED"/>
    <property type="match status" value="1"/>
</dbReference>
<feature type="binding site" evidence="8">
    <location>
        <begin position="12"/>
        <end position="17"/>
    </location>
    <ligand>
        <name>ATP</name>
        <dbReference type="ChEBI" id="CHEBI:30616"/>
    </ligand>
</feature>
<evidence type="ECO:0000259" key="9">
    <source>
        <dbReference type="SMART" id="SM00977"/>
    </source>
</evidence>
<dbReference type="Pfam" id="PF11734">
    <property type="entry name" value="TilS_C"/>
    <property type="match status" value="1"/>
</dbReference>
<dbReference type="RefSeq" id="WP_130093805.1">
    <property type="nucleotide sequence ID" value="NZ_SETE01000004.1"/>
</dbReference>
<dbReference type="GO" id="GO:0006400">
    <property type="term" value="P:tRNA modification"/>
    <property type="evidence" value="ECO:0007669"/>
    <property type="project" value="UniProtKB-UniRule"/>
</dbReference>
<dbReference type="NCBIfam" id="TIGR02432">
    <property type="entry name" value="lysidine_TilS_N"/>
    <property type="match status" value="1"/>
</dbReference>